<sequence length="258" mass="29824">MKYWASKVIEPYIQDFGYKSICEIGASDGKATDKICGLSNIHISIIDPCFDVDLVQKYKHKNNITVYNGLSLEILPTMAKEFDCFLIDGDHNWYTVYHELTTIHERNLLTDGGTIFFHDVGWPYAKRDMYYQPDSIPKEYRHPFSTNGMIYGQSTLSPTHGRGRGLCNAEHEGGPKNGVLRAIEDFLDERGNDYFLFRFTDECGLGVLVKRSGLKSRSRLVKWFLFSRFWNVFAIPKTIIYRKFPNLYGFIKKLILAQ</sequence>
<name>A0A2W4R596_9GAMM</name>
<evidence type="ECO:0000313" key="2">
    <source>
        <dbReference type="Proteomes" id="UP000249396"/>
    </source>
</evidence>
<protein>
    <submittedName>
        <fullName evidence="1">Class I SAM-dependent methyltransferase</fullName>
    </submittedName>
</protein>
<keyword evidence="1" id="KW-0489">Methyltransferase</keyword>
<dbReference type="SUPFAM" id="SSF53335">
    <property type="entry name" value="S-adenosyl-L-methionine-dependent methyltransferases"/>
    <property type="match status" value="1"/>
</dbReference>
<proteinExistence type="predicted"/>
<accession>A0A2W4R596</accession>
<dbReference type="InterPro" id="IPR029063">
    <property type="entry name" value="SAM-dependent_MTases_sf"/>
</dbReference>
<dbReference type="AlphaFoldDB" id="A0A2W4R596"/>
<organism evidence="1 2">
    <name type="scientific">Candidatus Methylumidiphilus alinenensis</name>
    <dbReference type="NCBI Taxonomy" id="2202197"/>
    <lineage>
        <taxon>Bacteria</taxon>
        <taxon>Pseudomonadati</taxon>
        <taxon>Pseudomonadota</taxon>
        <taxon>Gammaproteobacteria</taxon>
        <taxon>Methylococcales</taxon>
        <taxon>Candidatus Methylumidiphilus</taxon>
    </lineage>
</organism>
<reference evidence="1 2" key="1">
    <citation type="journal article" date="2018" name="Aquat. Microb. Ecol.">
        <title>Gammaproteobacterial methanotrophs dominate.</title>
        <authorList>
            <person name="Rissanen A.J."/>
            <person name="Saarenheimo J."/>
            <person name="Tiirola M."/>
            <person name="Peura S."/>
            <person name="Aalto S.L."/>
            <person name="Karvinen A."/>
            <person name="Nykanen H."/>
        </authorList>
    </citation>
    <scope>NUCLEOTIDE SEQUENCE [LARGE SCALE GENOMIC DNA]</scope>
    <source>
        <strain evidence="1">AMbin10</strain>
    </source>
</reference>
<comment type="caution">
    <text evidence="1">The sequence shown here is derived from an EMBL/GenBank/DDBJ whole genome shotgun (WGS) entry which is preliminary data.</text>
</comment>
<dbReference type="GO" id="GO:0008168">
    <property type="term" value="F:methyltransferase activity"/>
    <property type="evidence" value="ECO:0007669"/>
    <property type="project" value="UniProtKB-KW"/>
</dbReference>
<dbReference type="Pfam" id="PF13578">
    <property type="entry name" value="Methyltransf_24"/>
    <property type="match status" value="1"/>
</dbReference>
<evidence type="ECO:0000313" key="1">
    <source>
        <dbReference type="EMBL" id="PZN79395.1"/>
    </source>
</evidence>
<gene>
    <name evidence="1" type="ORF">DM484_11510</name>
</gene>
<dbReference type="EMBL" id="QJPH01000301">
    <property type="protein sequence ID" value="PZN79395.1"/>
    <property type="molecule type" value="Genomic_DNA"/>
</dbReference>
<keyword evidence="1" id="KW-0808">Transferase</keyword>
<dbReference type="Proteomes" id="UP000249396">
    <property type="component" value="Unassembled WGS sequence"/>
</dbReference>
<dbReference type="GO" id="GO:0032259">
    <property type="term" value="P:methylation"/>
    <property type="evidence" value="ECO:0007669"/>
    <property type="project" value="UniProtKB-KW"/>
</dbReference>
<dbReference type="Gene3D" id="3.40.50.150">
    <property type="entry name" value="Vaccinia Virus protein VP39"/>
    <property type="match status" value="1"/>
</dbReference>